<dbReference type="EMBL" id="CP003350">
    <property type="protein sequence ID" value="AFC85108.1"/>
    <property type="molecule type" value="Genomic_DNA"/>
</dbReference>
<dbReference type="InterPro" id="IPR050109">
    <property type="entry name" value="HTH-type_TetR-like_transc_reg"/>
</dbReference>
<accession>H8KYI0</accession>
<keyword evidence="2 4" id="KW-0238">DNA-binding</keyword>
<dbReference type="OrthoDB" id="116240at2"/>
<dbReference type="PRINTS" id="PR00455">
    <property type="entry name" value="HTHTETR"/>
</dbReference>
<dbReference type="GO" id="GO:0003700">
    <property type="term" value="F:DNA-binding transcription factor activity"/>
    <property type="evidence" value="ECO:0007669"/>
    <property type="project" value="TreeGrafter"/>
</dbReference>
<dbReference type="AlphaFoldDB" id="H8KYI0"/>
<evidence type="ECO:0000313" key="8">
    <source>
        <dbReference type="Proteomes" id="UP000005234"/>
    </source>
</evidence>
<dbReference type="GO" id="GO:0000976">
    <property type="term" value="F:transcription cis-regulatory region binding"/>
    <property type="evidence" value="ECO:0007669"/>
    <property type="project" value="TreeGrafter"/>
</dbReference>
<dbReference type="SUPFAM" id="SSF48498">
    <property type="entry name" value="Tetracyclin repressor-like, C-terminal domain"/>
    <property type="match status" value="1"/>
</dbReference>
<sequence>MPYDRSPDRTSPAATGTDPRISRSRASILDAATALLSERGFSGVSMDEISRRSGVAKTTIYRHWSDRDALLRDACIAVGRPQQIPDTGRLDTDLETLLTELADGLQQATWASILPSVIDAAERDPATAAMYAELQQGYVQPFQVVLGRAIARGELPDAPQVDTLIAALIGPLFYRRWFSREALGQSFIAAHLQQVLRGIRYKPARPASSQI</sequence>
<dbReference type="STRING" id="767434.Fraau_0631"/>
<evidence type="ECO:0000256" key="3">
    <source>
        <dbReference type="ARBA" id="ARBA00023163"/>
    </source>
</evidence>
<feature type="DNA-binding region" description="H-T-H motif" evidence="4">
    <location>
        <begin position="45"/>
        <end position="64"/>
    </location>
</feature>
<dbReference type="Pfam" id="PF00440">
    <property type="entry name" value="TetR_N"/>
    <property type="match status" value="1"/>
</dbReference>
<evidence type="ECO:0000256" key="2">
    <source>
        <dbReference type="ARBA" id="ARBA00023125"/>
    </source>
</evidence>
<dbReference type="SUPFAM" id="SSF46689">
    <property type="entry name" value="Homeodomain-like"/>
    <property type="match status" value="1"/>
</dbReference>
<evidence type="ECO:0000259" key="6">
    <source>
        <dbReference type="PROSITE" id="PS50977"/>
    </source>
</evidence>
<keyword evidence="8" id="KW-1185">Reference proteome</keyword>
<dbReference type="Proteomes" id="UP000005234">
    <property type="component" value="Chromosome"/>
</dbReference>
<evidence type="ECO:0000313" key="7">
    <source>
        <dbReference type="EMBL" id="AFC85108.1"/>
    </source>
</evidence>
<gene>
    <name evidence="7" type="ordered locus">Fraau_0631</name>
</gene>
<reference evidence="7" key="1">
    <citation type="submission" date="2012-02" db="EMBL/GenBank/DDBJ databases">
        <title>The complete genome of Frateuria aurantia DSM 6220.</title>
        <authorList>
            <consortium name="US DOE Joint Genome Institute (JGI-PGF)"/>
            <person name="Lucas S."/>
            <person name="Copeland A."/>
            <person name="Lapidus A."/>
            <person name="Glavina del Rio T."/>
            <person name="Dalin E."/>
            <person name="Tice H."/>
            <person name="Bruce D."/>
            <person name="Goodwin L."/>
            <person name="Pitluck S."/>
            <person name="Peters L."/>
            <person name="Ovchinnikova G."/>
            <person name="Teshima H."/>
            <person name="Kyrpides N."/>
            <person name="Mavromatis K."/>
            <person name="Ivanova N."/>
            <person name="Brettin T."/>
            <person name="Detter J.C."/>
            <person name="Han C."/>
            <person name="Larimer F."/>
            <person name="Land M."/>
            <person name="Hauser L."/>
            <person name="Markowitz V."/>
            <person name="Cheng J.-F."/>
            <person name="Hugenholtz P."/>
            <person name="Woyke T."/>
            <person name="Wu D."/>
            <person name="Brambilla E."/>
            <person name="Klenk H.-P."/>
            <person name="Eisen J.A."/>
        </authorList>
    </citation>
    <scope>NUCLEOTIDE SEQUENCE</scope>
    <source>
        <strain evidence="7">DSM 6220</strain>
    </source>
</reference>
<dbReference type="KEGG" id="fau:Fraau_0631"/>
<evidence type="ECO:0000256" key="4">
    <source>
        <dbReference type="PROSITE-ProRule" id="PRU00335"/>
    </source>
</evidence>
<feature type="region of interest" description="Disordered" evidence="5">
    <location>
        <begin position="1"/>
        <end position="20"/>
    </location>
</feature>
<dbReference type="Gene3D" id="1.10.10.60">
    <property type="entry name" value="Homeodomain-like"/>
    <property type="match status" value="1"/>
</dbReference>
<dbReference type="InterPro" id="IPR011075">
    <property type="entry name" value="TetR_C"/>
</dbReference>
<dbReference type="InterPro" id="IPR009057">
    <property type="entry name" value="Homeodomain-like_sf"/>
</dbReference>
<name>H8KYI0_FRAAD</name>
<dbReference type="PANTHER" id="PTHR30055">
    <property type="entry name" value="HTH-TYPE TRANSCRIPTIONAL REGULATOR RUTR"/>
    <property type="match status" value="1"/>
</dbReference>
<feature type="domain" description="HTH tetR-type" evidence="6">
    <location>
        <begin position="22"/>
        <end position="82"/>
    </location>
</feature>
<dbReference type="RefSeq" id="WP_014402114.1">
    <property type="nucleotide sequence ID" value="NC_017033.1"/>
</dbReference>
<dbReference type="InterPro" id="IPR036271">
    <property type="entry name" value="Tet_transcr_reg_TetR-rel_C_sf"/>
</dbReference>
<evidence type="ECO:0000256" key="1">
    <source>
        <dbReference type="ARBA" id="ARBA00023015"/>
    </source>
</evidence>
<dbReference type="Gene3D" id="1.10.357.10">
    <property type="entry name" value="Tetracycline Repressor, domain 2"/>
    <property type="match status" value="1"/>
</dbReference>
<proteinExistence type="predicted"/>
<protein>
    <submittedName>
        <fullName evidence="7">Transcriptional regulator</fullName>
    </submittedName>
</protein>
<keyword evidence="1" id="KW-0805">Transcription regulation</keyword>
<evidence type="ECO:0000256" key="5">
    <source>
        <dbReference type="SAM" id="MobiDB-lite"/>
    </source>
</evidence>
<dbReference type="InterPro" id="IPR001647">
    <property type="entry name" value="HTH_TetR"/>
</dbReference>
<organism evidence="7 8">
    <name type="scientific">Frateuria aurantia (strain ATCC 33424 / DSM 6220 / KCTC 2777 / LMG 1558 / NBRC 3245 / NCIMB 13370)</name>
    <name type="common">Acetobacter aurantius</name>
    <dbReference type="NCBI Taxonomy" id="767434"/>
    <lineage>
        <taxon>Bacteria</taxon>
        <taxon>Pseudomonadati</taxon>
        <taxon>Pseudomonadota</taxon>
        <taxon>Gammaproteobacteria</taxon>
        <taxon>Lysobacterales</taxon>
        <taxon>Rhodanobacteraceae</taxon>
        <taxon>Frateuria</taxon>
    </lineage>
</organism>
<dbReference type="PROSITE" id="PS50977">
    <property type="entry name" value="HTH_TETR_2"/>
    <property type="match status" value="1"/>
</dbReference>
<dbReference type="HOGENOM" id="CLU_069356_25_6_6"/>
<dbReference type="eggNOG" id="COG1309">
    <property type="taxonomic scope" value="Bacteria"/>
</dbReference>
<dbReference type="Pfam" id="PF16859">
    <property type="entry name" value="TetR_C_11"/>
    <property type="match status" value="1"/>
</dbReference>
<dbReference type="PANTHER" id="PTHR30055:SF148">
    <property type="entry name" value="TETR-FAMILY TRANSCRIPTIONAL REGULATOR"/>
    <property type="match status" value="1"/>
</dbReference>
<keyword evidence="3" id="KW-0804">Transcription</keyword>